<name>A0A5A7NYH1_STRAF</name>
<feature type="repeat" description="PPR" evidence="3">
    <location>
        <begin position="547"/>
        <end position="581"/>
    </location>
</feature>
<dbReference type="PANTHER" id="PTHR47939">
    <property type="entry name" value="MEMBRANE-ASSOCIATED SALT-INDUCIBLE PROTEIN-LIKE"/>
    <property type="match status" value="1"/>
</dbReference>
<dbReference type="Pfam" id="PF13041">
    <property type="entry name" value="PPR_2"/>
    <property type="match status" value="4"/>
</dbReference>
<organism evidence="4 5">
    <name type="scientific">Striga asiatica</name>
    <name type="common">Asiatic witchweed</name>
    <name type="synonym">Buchnera asiatica</name>
    <dbReference type="NCBI Taxonomy" id="4170"/>
    <lineage>
        <taxon>Eukaryota</taxon>
        <taxon>Viridiplantae</taxon>
        <taxon>Streptophyta</taxon>
        <taxon>Embryophyta</taxon>
        <taxon>Tracheophyta</taxon>
        <taxon>Spermatophyta</taxon>
        <taxon>Magnoliopsida</taxon>
        <taxon>eudicotyledons</taxon>
        <taxon>Gunneridae</taxon>
        <taxon>Pentapetalae</taxon>
        <taxon>asterids</taxon>
        <taxon>lamiids</taxon>
        <taxon>Lamiales</taxon>
        <taxon>Orobanchaceae</taxon>
        <taxon>Buchnereae</taxon>
        <taxon>Striga</taxon>
    </lineage>
</organism>
<dbReference type="PANTHER" id="PTHR47939:SF13">
    <property type="entry name" value="OS03G0201400 PROTEIN"/>
    <property type="match status" value="1"/>
</dbReference>
<dbReference type="AlphaFoldDB" id="A0A5A7NYH1"/>
<dbReference type="NCBIfam" id="TIGR00756">
    <property type="entry name" value="PPR"/>
    <property type="match status" value="11"/>
</dbReference>
<comment type="similarity">
    <text evidence="1">Belongs to the PPR family. P subfamily.</text>
</comment>
<sequence length="844" mass="95320">MATYYTCLTRNPINVHRGFLLFIFTNKSFITNISCAVRLVQRNLICSIANRSTVEASLISAFTRRPICLESPELQELSPKLTPEVVESVLKSLRNWRLAQVFFNWASKQLGYSHSCYTYNAMAAILSTARQNAPLRDLAVSLSKSPCIWTPGALGYFLRCLGSQGLVEEANSLFDQVKTSGLCALNSYSYNCLLEVFAKSGNVFMLECRLNEMRSSSCPVDKHALTPALQCYCNARKFDKALMVFNELIDKGWVDQHILAILVLSYSKCGKVDMAFELIEWAEKNLKVSLNQKTAWVLIHGFVKECRVDKALELYDKMINLGFLPDISVYDVLIGGLCKDKELGKAVLLYKNMQQFGIWPDVRIITRLLVCMPEERDLIQLLEDISMNLNAGKRMQLYSSVLTGLVNDNNVDKAYHLLKAVIESGLNGSSREKISSTIEQPDTSCFQTVIDGLCNTGKLDMALDLFQAMDKSGSKRNTLLFNNLIHCLSNADRLKECFDLLNEMKPSEFKPTHFTFNCILGCLCRRMDVEGALGLLREMRGCGHDPWIKHYTLLVKKLCEVGKASESYNFLSEMTKEGFLPDLIAFAATIDGFINVNELDHGLKLFREICERGYCPDVVTYNTIIKGLCKAKRTAEAEDIWDEMLGKGLVPSVATYNLLIDGWCKDGNIDKAVQYFSRMIEEGQEASVITYTTLVDGLCNAGKPDEALNLWSEMERKGCEPNRIAYMALIHGLCKCQKPDVALIYLERMEENEMVPESYVYKSLVDAFAFSSNTAMENEILKKMAKRCTASTSRLMMTSLYYSNSCMKHVYFVNARTGLSSKMIAMRIADSYFVCEVHWVLFFL</sequence>
<feature type="repeat" description="PPR" evidence="3">
    <location>
        <begin position="477"/>
        <end position="511"/>
    </location>
</feature>
<feature type="repeat" description="PPR" evidence="3">
    <location>
        <begin position="442"/>
        <end position="476"/>
    </location>
</feature>
<feature type="repeat" description="PPR" evidence="3">
    <location>
        <begin position="652"/>
        <end position="686"/>
    </location>
</feature>
<proteinExistence type="inferred from homology"/>
<evidence type="ECO:0000256" key="2">
    <source>
        <dbReference type="ARBA" id="ARBA00022737"/>
    </source>
</evidence>
<feature type="repeat" description="PPR" evidence="3">
    <location>
        <begin position="722"/>
        <end position="756"/>
    </location>
</feature>
<gene>
    <name evidence="4" type="ORF">STAS_01108</name>
</gene>
<feature type="repeat" description="PPR" evidence="3">
    <location>
        <begin position="326"/>
        <end position="360"/>
    </location>
</feature>
<evidence type="ECO:0000256" key="1">
    <source>
        <dbReference type="ARBA" id="ARBA00007626"/>
    </source>
</evidence>
<dbReference type="Pfam" id="PF01535">
    <property type="entry name" value="PPR"/>
    <property type="match status" value="5"/>
</dbReference>
<keyword evidence="5" id="KW-1185">Reference proteome</keyword>
<dbReference type="InterPro" id="IPR050667">
    <property type="entry name" value="PPR-containing_protein"/>
</dbReference>
<dbReference type="Proteomes" id="UP000325081">
    <property type="component" value="Unassembled WGS sequence"/>
</dbReference>
<feature type="repeat" description="PPR" evidence="3">
    <location>
        <begin position="512"/>
        <end position="546"/>
    </location>
</feature>
<dbReference type="InterPro" id="IPR002885">
    <property type="entry name" value="PPR_rpt"/>
</dbReference>
<dbReference type="SUPFAM" id="SSF81901">
    <property type="entry name" value="HCP-like"/>
    <property type="match status" value="2"/>
</dbReference>
<feature type="repeat" description="PPR" evidence="3">
    <location>
        <begin position="221"/>
        <end position="255"/>
    </location>
</feature>
<reference evidence="5" key="1">
    <citation type="journal article" date="2019" name="Curr. Biol.">
        <title>Genome Sequence of Striga asiatica Provides Insight into the Evolution of Plant Parasitism.</title>
        <authorList>
            <person name="Yoshida S."/>
            <person name="Kim S."/>
            <person name="Wafula E.K."/>
            <person name="Tanskanen J."/>
            <person name="Kim Y.M."/>
            <person name="Honaas L."/>
            <person name="Yang Z."/>
            <person name="Spallek T."/>
            <person name="Conn C.E."/>
            <person name="Ichihashi Y."/>
            <person name="Cheong K."/>
            <person name="Cui S."/>
            <person name="Der J.P."/>
            <person name="Gundlach H."/>
            <person name="Jiao Y."/>
            <person name="Hori C."/>
            <person name="Ishida J.K."/>
            <person name="Kasahara H."/>
            <person name="Kiba T."/>
            <person name="Kim M.S."/>
            <person name="Koo N."/>
            <person name="Laohavisit A."/>
            <person name="Lee Y.H."/>
            <person name="Lumba S."/>
            <person name="McCourt P."/>
            <person name="Mortimer J.C."/>
            <person name="Mutuku J.M."/>
            <person name="Nomura T."/>
            <person name="Sasaki-Sekimoto Y."/>
            <person name="Seto Y."/>
            <person name="Wang Y."/>
            <person name="Wakatake T."/>
            <person name="Sakakibara H."/>
            <person name="Demura T."/>
            <person name="Yamaguchi S."/>
            <person name="Yoneyama K."/>
            <person name="Manabe R.I."/>
            <person name="Nelson D.C."/>
            <person name="Schulman A.H."/>
            <person name="Timko M.P."/>
            <person name="dePamphilis C.W."/>
            <person name="Choi D."/>
            <person name="Shirasu K."/>
        </authorList>
    </citation>
    <scope>NUCLEOTIDE SEQUENCE [LARGE SCALE GENOMIC DNA]</scope>
    <source>
        <strain evidence="5">cv. UVA1</strain>
    </source>
</reference>
<evidence type="ECO:0000256" key="3">
    <source>
        <dbReference type="PROSITE-ProRule" id="PRU00708"/>
    </source>
</evidence>
<comment type="caution">
    <text evidence="4">The sequence shown here is derived from an EMBL/GenBank/DDBJ whole genome shotgun (WGS) entry which is preliminary data.</text>
</comment>
<dbReference type="Pfam" id="PF12854">
    <property type="entry name" value="PPR_1"/>
    <property type="match status" value="1"/>
</dbReference>
<dbReference type="InterPro" id="IPR011990">
    <property type="entry name" value="TPR-like_helical_dom_sf"/>
</dbReference>
<feature type="repeat" description="PPR" evidence="3">
    <location>
        <begin position="582"/>
        <end position="616"/>
    </location>
</feature>
<protein>
    <submittedName>
        <fullName evidence="4">Pentatricopeptide repeat protein-like protein</fullName>
    </submittedName>
</protein>
<dbReference type="EMBL" id="BKCP01000225">
    <property type="protein sequence ID" value="GER25522.1"/>
    <property type="molecule type" value="Genomic_DNA"/>
</dbReference>
<accession>A0A5A7NYH1</accession>
<dbReference type="Gene3D" id="1.25.40.10">
    <property type="entry name" value="Tetratricopeptide repeat domain"/>
    <property type="match status" value="7"/>
</dbReference>
<evidence type="ECO:0000313" key="5">
    <source>
        <dbReference type="Proteomes" id="UP000325081"/>
    </source>
</evidence>
<evidence type="ECO:0000313" key="4">
    <source>
        <dbReference type="EMBL" id="GER25522.1"/>
    </source>
</evidence>
<feature type="repeat" description="PPR" evidence="3">
    <location>
        <begin position="617"/>
        <end position="651"/>
    </location>
</feature>
<keyword evidence="2" id="KW-0677">Repeat</keyword>
<feature type="repeat" description="PPR" evidence="3">
    <location>
        <begin position="687"/>
        <end position="721"/>
    </location>
</feature>
<dbReference type="PROSITE" id="PS51375">
    <property type="entry name" value="PPR"/>
    <property type="match status" value="12"/>
</dbReference>
<dbReference type="OrthoDB" id="185373at2759"/>
<feature type="repeat" description="PPR" evidence="3">
    <location>
        <begin position="291"/>
        <end position="325"/>
    </location>
</feature>